<keyword evidence="2" id="KW-1133">Transmembrane helix</keyword>
<protein>
    <submittedName>
        <fullName evidence="3">Uncharacterized protein</fullName>
    </submittedName>
</protein>
<dbReference type="Proteomes" id="UP000070544">
    <property type="component" value="Unassembled WGS sequence"/>
</dbReference>
<sequence>MHLHAKGSDWDQAVRLDVHVCRATTATRCTSCQSSEPISSQHAHGQSNLRRVVTLIGSPWRMYYANSVDSSDVDLAVQIYINSITLTSAVAQAVILIKFMGDVAVFPARLKAFSLLSLCSYMISALLLFAVNNTSYNPAFCMSCIFRCIGHIGKWGSYTLRIWDLSSRNKAVLAFGSRCNYSPPTPFSGTARSPSTPSAPPPRSRSNPALSISSSSPGPSKSPPTSFTAATCGAFARDLRMADRQTTESAVAFTPHSFLNADPRLPSVVGERKLVKDEKADTEVVRSAEA</sequence>
<gene>
    <name evidence="3" type="ORF">M427DRAFT_35803</name>
</gene>
<evidence type="ECO:0000256" key="2">
    <source>
        <dbReference type="SAM" id="Phobius"/>
    </source>
</evidence>
<reference evidence="3 4" key="1">
    <citation type="journal article" date="2015" name="Genome Biol. Evol.">
        <title>Phylogenomic analyses indicate that early fungi evolved digesting cell walls of algal ancestors of land plants.</title>
        <authorList>
            <person name="Chang Y."/>
            <person name="Wang S."/>
            <person name="Sekimoto S."/>
            <person name="Aerts A.L."/>
            <person name="Choi C."/>
            <person name="Clum A."/>
            <person name="LaButti K.M."/>
            <person name="Lindquist E.A."/>
            <person name="Yee Ngan C."/>
            <person name="Ohm R.A."/>
            <person name="Salamov A.A."/>
            <person name="Grigoriev I.V."/>
            <person name="Spatafora J.W."/>
            <person name="Berbee M.L."/>
        </authorList>
    </citation>
    <scope>NUCLEOTIDE SEQUENCE [LARGE SCALE GENOMIC DNA]</scope>
    <source>
        <strain evidence="3 4">JEL478</strain>
    </source>
</reference>
<name>A0A139A4V4_GONPJ</name>
<feature type="transmembrane region" description="Helical" evidence="2">
    <location>
        <begin position="79"/>
        <end position="100"/>
    </location>
</feature>
<evidence type="ECO:0000256" key="1">
    <source>
        <dbReference type="SAM" id="MobiDB-lite"/>
    </source>
</evidence>
<proteinExistence type="predicted"/>
<keyword evidence="2" id="KW-0472">Membrane</keyword>
<feature type="region of interest" description="Disordered" evidence="1">
    <location>
        <begin position="185"/>
        <end position="227"/>
    </location>
</feature>
<dbReference type="EMBL" id="KQ965802">
    <property type="protein sequence ID" value="KXS11423.1"/>
    <property type="molecule type" value="Genomic_DNA"/>
</dbReference>
<evidence type="ECO:0000313" key="3">
    <source>
        <dbReference type="EMBL" id="KXS11423.1"/>
    </source>
</evidence>
<dbReference type="AlphaFoldDB" id="A0A139A4V4"/>
<keyword evidence="4" id="KW-1185">Reference proteome</keyword>
<keyword evidence="2" id="KW-0812">Transmembrane</keyword>
<organism evidence="3 4">
    <name type="scientific">Gonapodya prolifera (strain JEL478)</name>
    <name type="common">Monoblepharis prolifera</name>
    <dbReference type="NCBI Taxonomy" id="1344416"/>
    <lineage>
        <taxon>Eukaryota</taxon>
        <taxon>Fungi</taxon>
        <taxon>Fungi incertae sedis</taxon>
        <taxon>Chytridiomycota</taxon>
        <taxon>Chytridiomycota incertae sedis</taxon>
        <taxon>Monoblepharidomycetes</taxon>
        <taxon>Monoblepharidales</taxon>
        <taxon>Gonapodyaceae</taxon>
        <taxon>Gonapodya</taxon>
    </lineage>
</organism>
<accession>A0A139A4V4</accession>
<evidence type="ECO:0000313" key="4">
    <source>
        <dbReference type="Proteomes" id="UP000070544"/>
    </source>
</evidence>
<feature type="compositionally biased region" description="Low complexity" evidence="1">
    <location>
        <begin position="204"/>
        <end position="226"/>
    </location>
</feature>
<feature type="transmembrane region" description="Helical" evidence="2">
    <location>
        <begin position="112"/>
        <end position="131"/>
    </location>
</feature>